<accession>A0A4C1ZHQ6</accession>
<dbReference type="EMBL" id="BGZK01001776">
    <property type="protein sequence ID" value="GBP86147.1"/>
    <property type="molecule type" value="Genomic_DNA"/>
</dbReference>
<reference evidence="2 3" key="1">
    <citation type="journal article" date="2019" name="Commun. Biol.">
        <title>The bagworm genome reveals a unique fibroin gene that provides high tensile strength.</title>
        <authorList>
            <person name="Kono N."/>
            <person name="Nakamura H."/>
            <person name="Ohtoshi R."/>
            <person name="Tomita M."/>
            <person name="Numata K."/>
            <person name="Arakawa K."/>
        </authorList>
    </citation>
    <scope>NUCLEOTIDE SEQUENCE [LARGE SCALE GENOMIC DNA]</scope>
</reference>
<evidence type="ECO:0000313" key="2">
    <source>
        <dbReference type="EMBL" id="GBP86147.1"/>
    </source>
</evidence>
<keyword evidence="3" id="KW-1185">Reference proteome</keyword>
<name>A0A4C1ZHQ6_EUMVA</name>
<feature type="region of interest" description="Disordered" evidence="1">
    <location>
        <begin position="1"/>
        <end position="37"/>
    </location>
</feature>
<gene>
    <name evidence="2" type="ORF">EVAR_62309_1</name>
</gene>
<dbReference type="AlphaFoldDB" id="A0A4C1ZHQ6"/>
<dbReference type="Proteomes" id="UP000299102">
    <property type="component" value="Unassembled WGS sequence"/>
</dbReference>
<evidence type="ECO:0000256" key="1">
    <source>
        <dbReference type="SAM" id="MobiDB-lite"/>
    </source>
</evidence>
<feature type="region of interest" description="Disordered" evidence="1">
    <location>
        <begin position="60"/>
        <end position="87"/>
    </location>
</feature>
<protein>
    <submittedName>
        <fullName evidence="2">Uncharacterized protein</fullName>
    </submittedName>
</protein>
<organism evidence="2 3">
    <name type="scientific">Eumeta variegata</name>
    <name type="common">Bagworm moth</name>
    <name type="synonym">Eumeta japonica</name>
    <dbReference type="NCBI Taxonomy" id="151549"/>
    <lineage>
        <taxon>Eukaryota</taxon>
        <taxon>Metazoa</taxon>
        <taxon>Ecdysozoa</taxon>
        <taxon>Arthropoda</taxon>
        <taxon>Hexapoda</taxon>
        <taxon>Insecta</taxon>
        <taxon>Pterygota</taxon>
        <taxon>Neoptera</taxon>
        <taxon>Endopterygota</taxon>
        <taxon>Lepidoptera</taxon>
        <taxon>Glossata</taxon>
        <taxon>Ditrysia</taxon>
        <taxon>Tineoidea</taxon>
        <taxon>Psychidae</taxon>
        <taxon>Oiketicinae</taxon>
        <taxon>Eumeta</taxon>
    </lineage>
</organism>
<evidence type="ECO:0000313" key="3">
    <source>
        <dbReference type="Proteomes" id="UP000299102"/>
    </source>
</evidence>
<feature type="compositionally biased region" description="Basic residues" evidence="1">
    <location>
        <begin position="65"/>
        <end position="75"/>
    </location>
</feature>
<feature type="compositionally biased region" description="Low complexity" evidence="1">
    <location>
        <begin position="76"/>
        <end position="85"/>
    </location>
</feature>
<feature type="compositionally biased region" description="Basic and acidic residues" evidence="1">
    <location>
        <begin position="19"/>
        <end position="37"/>
    </location>
</feature>
<sequence length="109" mass="12449">MRASERHASLPLGMVSPPKSERETDIKVKGTRPFHSDRNKLSCSKRCFIVRKCIANVVNAGSNRRYPRRRRRGRSRPASAPSDPAMFRVTTGYSLAYAERSSRRERGRT</sequence>
<comment type="caution">
    <text evidence="2">The sequence shown here is derived from an EMBL/GenBank/DDBJ whole genome shotgun (WGS) entry which is preliminary data.</text>
</comment>
<proteinExistence type="predicted"/>